<feature type="compositionally biased region" description="Gly residues" evidence="1">
    <location>
        <begin position="1"/>
        <end position="11"/>
    </location>
</feature>
<sequence length="272" mass="30477">MRNGAGKGGGDSTDSKQNEMPIVQSMLQRKRPQTATNRTFVHPEGKWSTRSQRDRSSSCSLATEKAQHVAALNGARKSRYVKFKSRFTFSHNNPKYYFELPAQPATGWWKALVKHRRQSPAFVDRLCKNLDILLPDTLYATSTECYYITNNSLALTSDSSSSQSLSLPENAWNGWLIKEDFTASKLFERNAALYLASSGFPGGKMMRRSAPQSLRSDQRRTIQMAMAVPAAVVKQQHYVAANRNITKALDLSSTAAFLADSSSERLVQVRHY</sequence>
<dbReference type="RefSeq" id="XP_013229527.1">
    <property type="nucleotide sequence ID" value="XM_013374073.1"/>
</dbReference>
<proteinExistence type="predicted"/>
<dbReference type="EMBL" id="HG674029">
    <property type="protein sequence ID" value="CDJ38771.1"/>
    <property type="molecule type" value="Genomic_DNA"/>
</dbReference>
<dbReference type="VEuPathDB" id="ToxoDB:ETH2_1456000"/>
<feature type="region of interest" description="Disordered" evidence="1">
    <location>
        <begin position="1"/>
        <end position="59"/>
    </location>
</feature>
<evidence type="ECO:0000313" key="2">
    <source>
        <dbReference type="EMBL" id="CDJ38771.1"/>
    </source>
</evidence>
<dbReference type="Proteomes" id="UP000030747">
    <property type="component" value="Unassembled WGS sequence"/>
</dbReference>
<dbReference type="AlphaFoldDB" id="U6KL99"/>
<evidence type="ECO:0000256" key="1">
    <source>
        <dbReference type="SAM" id="MobiDB-lite"/>
    </source>
</evidence>
<evidence type="ECO:0000313" key="3">
    <source>
        <dbReference type="Proteomes" id="UP000030747"/>
    </source>
</evidence>
<dbReference type="VEuPathDB" id="ToxoDB:ETH_00007950"/>
<keyword evidence="3" id="KW-1185">Reference proteome</keyword>
<name>U6KL99_EIMTE</name>
<accession>U6KL99</accession>
<feature type="compositionally biased region" description="Basic and acidic residues" evidence="1">
    <location>
        <begin position="41"/>
        <end position="56"/>
    </location>
</feature>
<dbReference type="OrthoDB" id="10284864at2759"/>
<dbReference type="GeneID" id="25250792"/>
<gene>
    <name evidence="2" type="ORF">ETH_00007950</name>
</gene>
<reference evidence="2" key="2">
    <citation type="submission" date="2013-10" db="EMBL/GenBank/DDBJ databases">
        <authorList>
            <person name="Aslett M."/>
        </authorList>
    </citation>
    <scope>NUCLEOTIDE SEQUENCE [LARGE SCALE GENOMIC DNA]</scope>
    <source>
        <strain evidence="2">Houghton</strain>
    </source>
</reference>
<reference evidence="2" key="1">
    <citation type="submission" date="2013-10" db="EMBL/GenBank/DDBJ databases">
        <title>Genomic analysis of the causative agents of coccidiosis in chickens.</title>
        <authorList>
            <person name="Reid A.J."/>
            <person name="Blake D."/>
            <person name="Billington K."/>
            <person name="Browne H."/>
            <person name="Dunn M."/>
            <person name="Hung S."/>
            <person name="Kawahara F."/>
            <person name="Miranda-Saavedra D."/>
            <person name="Mourier T."/>
            <person name="Nagra H."/>
            <person name="Otto T.D."/>
            <person name="Rawlings N."/>
            <person name="Sanchez A."/>
            <person name="Sanders M."/>
            <person name="Subramaniam C."/>
            <person name="Tay Y."/>
            <person name="Dear P."/>
            <person name="Doerig C."/>
            <person name="Gruber A."/>
            <person name="Parkinson J."/>
            <person name="Shirley M."/>
            <person name="Wan K.L."/>
            <person name="Berriman M."/>
            <person name="Tomley F."/>
            <person name="Pain A."/>
        </authorList>
    </citation>
    <scope>NUCLEOTIDE SEQUENCE [LARGE SCALE GENOMIC DNA]</scope>
    <source>
        <strain evidence="2">Houghton</strain>
    </source>
</reference>
<protein>
    <submittedName>
        <fullName evidence="2">Uncharacterized protein</fullName>
    </submittedName>
</protein>
<organism evidence="2 3">
    <name type="scientific">Eimeria tenella</name>
    <name type="common">Coccidian parasite</name>
    <dbReference type="NCBI Taxonomy" id="5802"/>
    <lineage>
        <taxon>Eukaryota</taxon>
        <taxon>Sar</taxon>
        <taxon>Alveolata</taxon>
        <taxon>Apicomplexa</taxon>
        <taxon>Conoidasida</taxon>
        <taxon>Coccidia</taxon>
        <taxon>Eucoccidiorida</taxon>
        <taxon>Eimeriorina</taxon>
        <taxon>Eimeriidae</taxon>
        <taxon>Eimeria</taxon>
    </lineage>
</organism>